<sequence length="177" mass="20183">MIQALDDMIRRLCAYGMEFKDSDGFTHDLFTLIPAFELSYKTSIHASTGKTPAMLKKWDKGHKTPEFKVGDLILVSTLKFNNIKGPKKLNYSFAGEFIIEALHGTNPVQVQLAGELENKQPNFPVSLVKHYTSSDKKLFPLRNETPSEVPPLDQSKEKKVLKFLKERRLRGKMKENT</sequence>
<dbReference type="Proteomes" id="UP000765509">
    <property type="component" value="Unassembled WGS sequence"/>
</dbReference>
<name>A0A9Q3HA95_9BASI</name>
<evidence type="ECO:0000313" key="1">
    <source>
        <dbReference type="EMBL" id="MBW0497067.1"/>
    </source>
</evidence>
<gene>
    <name evidence="1" type="ORF">O181_036782</name>
</gene>
<organism evidence="1 2">
    <name type="scientific">Austropuccinia psidii MF-1</name>
    <dbReference type="NCBI Taxonomy" id="1389203"/>
    <lineage>
        <taxon>Eukaryota</taxon>
        <taxon>Fungi</taxon>
        <taxon>Dikarya</taxon>
        <taxon>Basidiomycota</taxon>
        <taxon>Pucciniomycotina</taxon>
        <taxon>Pucciniomycetes</taxon>
        <taxon>Pucciniales</taxon>
        <taxon>Sphaerophragmiaceae</taxon>
        <taxon>Austropuccinia</taxon>
    </lineage>
</organism>
<dbReference type="EMBL" id="AVOT02013980">
    <property type="protein sequence ID" value="MBW0497067.1"/>
    <property type="molecule type" value="Genomic_DNA"/>
</dbReference>
<evidence type="ECO:0000313" key="2">
    <source>
        <dbReference type="Proteomes" id="UP000765509"/>
    </source>
</evidence>
<proteinExistence type="predicted"/>
<dbReference type="AlphaFoldDB" id="A0A9Q3HA95"/>
<reference evidence="1" key="1">
    <citation type="submission" date="2021-03" db="EMBL/GenBank/DDBJ databases">
        <title>Draft genome sequence of rust myrtle Austropuccinia psidii MF-1, a brazilian biotype.</title>
        <authorList>
            <person name="Quecine M.C."/>
            <person name="Pachon D.M.R."/>
            <person name="Bonatelli M.L."/>
            <person name="Correr F.H."/>
            <person name="Franceschini L.M."/>
            <person name="Leite T.F."/>
            <person name="Margarido G.R.A."/>
            <person name="Almeida C.A."/>
            <person name="Ferrarezi J.A."/>
            <person name="Labate C.A."/>
        </authorList>
    </citation>
    <scope>NUCLEOTIDE SEQUENCE</scope>
    <source>
        <strain evidence="1">MF-1</strain>
    </source>
</reference>
<keyword evidence="2" id="KW-1185">Reference proteome</keyword>
<accession>A0A9Q3HA95</accession>
<protein>
    <submittedName>
        <fullName evidence="1">Uncharacterized protein</fullName>
    </submittedName>
</protein>
<comment type="caution">
    <text evidence="1">The sequence shown here is derived from an EMBL/GenBank/DDBJ whole genome shotgun (WGS) entry which is preliminary data.</text>
</comment>